<feature type="domain" description="4Fe-4S ferredoxin-type" evidence="6">
    <location>
        <begin position="41"/>
        <end position="69"/>
    </location>
</feature>
<dbReference type="eggNOG" id="COG2221">
    <property type="taxonomic scope" value="Bacteria"/>
</dbReference>
<dbReference type="Pfam" id="PF00881">
    <property type="entry name" value="Nitroreductase"/>
    <property type="match status" value="1"/>
</dbReference>
<dbReference type="PANTHER" id="PTHR43673:SF10">
    <property type="entry name" value="NADH DEHYDROGENASE_NAD(P)H NITROREDUCTASE XCC3605-RELATED"/>
    <property type="match status" value="1"/>
</dbReference>
<dbReference type="Proteomes" id="UP000005950">
    <property type="component" value="Unassembled WGS sequence"/>
</dbReference>
<keyword evidence="5" id="KW-0411">Iron-sulfur</keyword>
<dbReference type="PROSITE" id="PS00198">
    <property type="entry name" value="4FE4S_FER_1"/>
    <property type="match status" value="1"/>
</dbReference>
<sequence length="264" mass="29895">MNEKNQIMDKLQVVVEKNKCIGCSLCVKTCPAHNLKIQEGKAQVILEDCLFCGQCEAVCPRKAVTVSGYDHAPQEKNKEERLNPGQVLNTIRFRRTVRQFQNKPVPTEVVKQILEAGWMTHTAENKRDVSFIVLDQEKERIEKLAVNLFRKIKPLADLINPLARNNVIDDHFFFFKAPLVILVLAEDKTNGLLAAQNMEFVAEANGLGVLFSGFFTMAANLSPKIKKALQIPKGKKVAMTLVMGYPSVRYLRSVPRKEMNVQWK</sequence>
<dbReference type="InterPro" id="IPR029479">
    <property type="entry name" value="Nitroreductase"/>
</dbReference>
<dbReference type="SUPFAM" id="SSF54862">
    <property type="entry name" value="4Fe-4S ferredoxins"/>
    <property type="match status" value="1"/>
</dbReference>
<dbReference type="EMBL" id="ACCF01000032">
    <property type="protein sequence ID" value="EEF69323.1"/>
    <property type="molecule type" value="Genomic_DNA"/>
</dbReference>
<dbReference type="eggNOG" id="COG0778">
    <property type="taxonomic scope" value="Bacteria"/>
</dbReference>
<dbReference type="InterPro" id="IPR017900">
    <property type="entry name" value="4Fe4S_Fe_S_CS"/>
</dbReference>
<evidence type="ECO:0000313" key="7">
    <source>
        <dbReference type="EMBL" id="EEF69323.1"/>
    </source>
</evidence>
<evidence type="ECO:0000256" key="5">
    <source>
        <dbReference type="ARBA" id="ARBA00023014"/>
    </source>
</evidence>
<evidence type="ECO:0000256" key="1">
    <source>
        <dbReference type="ARBA" id="ARBA00007118"/>
    </source>
</evidence>
<dbReference type="Gene3D" id="3.40.109.10">
    <property type="entry name" value="NADH Oxidase"/>
    <property type="match status" value="1"/>
</dbReference>
<feature type="domain" description="4Fe-4S ferredoxin-type" evidence="6">
    <location>
        <begin position="11"/>
        <end position="40"/>
    </location>
</feature>
<dbReference type="Gene3D" id="3.30.70.20">
    <property type="match status" value="1"/>
</dbReference>
<dbReference type="HOGENOM" id="CLU_070764_2_1_9"/>
<dbReference type="AlphaFoldDB" id="B9Y3X9"/>
<evidence type="ECO:0000256" key="4">
    <source>
        <dbReference type="ARBA" id="ARBA00023004"/>
    </source>
</evidence>
<comment type="caution">
    <text evidence="7">The sequence shown here is derived from an EMBL/GenBank/DDBJ whole genome shotgun (WGS) entry which is preliminary data.</text>
</comment>
<reference evidence="7 8" key="2">
    <citation type="submission" date="2009-02" db="EMBL/GenBank/DDBJ databases">
        <title>Draft genome sequence of Holdemania filiformis DSM 12042.</title>
        <authorList>
            <person name="Sudarsanam P."/>
            <person name="Ley R."/>
            <person name="Guruge J."/>
            <person name="Turnbaugh P.J."/>
            <person name="Mahowald M."/>
            <person name="Liep D."/>
            <person name="Gordon J."/>
        </authorList>
    </citation>
    <scope>NUCLEOTIDE SEQUENCE [LARGE SCALE GENOMIC DNA]</scope>
    <source>
        <strain evidence="7 8">DSM 12042</strain>
    </source>
</reference>
<evidence type="ECO:0000256" key="3">
    <source>
        <dbReference type="ARBA" id="ARBA00023002"/>
    </source>
</evidence>
<protein>
    <submittedName>
        <fullName evidence="7">4Fe-4S binding domain protein</fullName>
    </submittedName>
</protein>
<dbReference type="InterPro" id="IPR000415">
    <property type="entry name" value="Nitroreductase-like"/>
</dbReference>
<evidence type="ECO:0000313" key="8">
    <source>
        <dbReference type="Proteomes" id="UP000005950"/>
    </source>
</evidence>
<accession>B9Y3X9</accession>
<dbReference type="InterPro" id="IPR017896">
    <property type="entry name" value="4Fe4S_Fe-S-bd"/>
</dbReference>
<organism evidence="7 8">
    <name type="scientific">Holdemania filiformis DSM 12042</name>
    <dbReference type="NCBI Taxonomy" id="545696"/>
    <lineage>
        <taxon>Bacteria</taxon>
        <taxon>Bacillati</taxon>
        <taxon>Bacillota</taxon>
        <taxon>Erysipelotrichia</taxon>
        <taxon>Erysipelotrichales</taxon>
        <taxon>Erysipelotrichaceae</taxon>
        <taxon>Holdemania</taxon>
    </lineage>
</organism>
<dbReference type="PANTHER" id="PTHR43673">
    <property type="entry name" value="NAD(P)H NITROREDUCTASE YDGI-RELATED"/>
    <property type="match status" value="1"/>
</dbReference>
<dbReference type="GO" id="GO:0016491">
    <property type="term" value="F:oxidoreductase activity"/>
    <property type="evidence" value="ECO:0007669"/>
    <property type="project" value="UniProtKB-KW"/>
</dbReference>
<keyword evidence="3" id="KW-0560">Oxidoreductase</keyword>
<dbReference type="GO" id="GO:0046872">
    <property type="term" value="F:metal ion binding"/>
    <property type="evidence" value="ECO:0007669"/>
    <property type="project" value="UniProtKB-KW"/>
</dbReference>
<gene>
    <name evidence="7" type="ORF">HOLDEFILI_00509</name>
</gene>
<dbReference type="STRING" id="545696.HOLDEFILI_00509"/>
<comment type="similarity">
    <text evidence="1">Belongs to the nitroreductase family.</text>
</comment>
<reference evidence="7 8" key="1">
    <citation type="submission" date="2008-12" db="EMBL/GenBank/DDBJ databases">
        <authorList>
            <person name="Fulton L."/>
            <person name="Clifton S."/>
            <person name="Fulton B."/>
            <person name="Xu J."/>
            <person name="Minx P."/>
            <person name="Pepin K.H."/>
            <person name="Johnson M."/>
            <person name="Bhonagiri V."/>
            <person name="Nash W.E."/>
            <person name="Mardis E.R."/>
            <person name="Wilson R.K."/>
        </authorList>
    </citation>
    <scope>NUCLEOTIDE SEQUENCE [LARGE SCALE GENOMIC DNA]</scope>
    <source>
        <strain evidence="7 8">DSM 12042</strain>
    </source>
</reference>
<evidence type="ECO:0000259" key="6">
    <source>
        <dbReference type="PROSITE" id="PS51379"/>
    </source>
</evidence>
<proteinExistence type="inferred from homology"/>
<dbReference type="Pfam" id="PF12838">
    <property type="entry name" value="Fer4_7"/>
    <property type="match status" value="1"/>
</dbReference>
<dbReference type="PROSITE" id="PS51379">
    <property type="entry name" value="4FE4S_FER_2"/>
    <property type="match status" value="2"/>
</dbReference>
<keyword evidence="2" id="KW-0479">Metal-binding</keyword>
<dbReference type="GO" id="GO:0051536">
    <property type="term" value="F:iron-sulfur cluster binding"/>
    <property type="evidence" value="ECO:0007669"/>
    <property type="project" value="UniProtKB-KW"/>
</dbReference>
<keyword evidence="4" id="KW-0408">Iron</keyword>
<evidence type="ECO:0000256" key="2">
    <source>
        <dbReference type="ARBA" id="ARBA00022723"/>
    </source>
</evidence>
<name>B9Y3X9_9FIRM</name>
<dbReference type="SUPFAM" id="SSF55469">
    <property type="entry name" value="FMN-dependent nitroreductase-like"/>
    <property type="match status" value="1"/>
</dbReference>